<dbReference type="Proteomes" id="UP000624703">
    <property type="component" value="Unassembled WGS sequence"/>
</dbReference>
<dbReference type="CDD" id="cd14014">
    <property type="entry name" value="STKc_PknB_like"/>
    <property type="match status" value="1"/>
</dbReference>
<gene>
    <name evidence="8" type="ORF">JIN82_03845</name>
</gene>
<evidence type="ECO:0000313" key="8">
    <source>
        <dbReference type="EMBL" id="MBK1790287.1"/>
    </source>
</evidence>
<reference evidence="8" key="1">
    <citation type="submission" date="2021-01" db="EMBL/GenBank/DDBJ databases">
        <title>Modified the classification status of verrucomicrobia.</title>
        <authorList>
            <person name="Feng X."/>
        </authorList>
    </citation>
    <scope>NUCLEOTIDE SEQUENCE</scope>
    <source>
        <strain evidence="8">_KCTC 22039</strain>
    </source>
</reference>
<keyword evidence="5" id="KW-0175">Coiled coil</keyword>
<keyword evidence="6" id="KW-0812">Transmembrane</keyword>
<dbReference type="InterPro" id="IPR008271">
    <property type="entry name" value="Ser/Thr_kinase_AS"/>
</dbReference>
<keyword evidence="2" id="KW-0547">Nucleotide-binding</keyword>
<evidence type="ECO:0000256" key="4">
    <source>
        <dbReference type="ARBA" id="ARBA00022840"/>
    </source>
</evidence>
<feature type="domain" description="Protein kinase" evidence="7">
    <location>
        <begin position="28"/>
        <end position="282"/>
    </location>
</feature>
<evidence type="ECO:0000256" key="2">
    <source>
        <dbReference type="ARBA" id="ARBA00022741"/>
    </source>
</evidence>
<protein>
    <submittedName>
        <fullName evidence="8">Protein kinase</fullName>
    </submittedName>
</protein>
<evidence type="ECO:0000256" key="3">
    <source>
        <dbReference type="ARBA" id="ARBA00022777"/>
    </source>
</evidence>
<feature type="transmembrane region" description="Helical" evidence="6">
    <location>
        <begin position="344"/>
        <end position="362"/>
    </location>
</feature>
<dbReference type="AlphaFoldDB" id="A0A8J7MBX9"/>
<proteinExistence type="predicted"/>
<feature type="coiled-coil region" evidence="5">
    <location>
        <begin position="362"/>
        <end position="458"/>
    </location>
</feature>
<dbReference type="GO" id="GO:0004674">
    <property type="term" value="F:protein serine/threonine kinase activity"/>
    <property type="evidence" value="ECO:0007669"/>
    <property type="project" value="TreeGrafter"/>
</dbReference>
<keyword evidence="6" id="KW-1133">Transmembrane helix</keyword>
<dbReference type="Gene3D" id="1.10.510.10">
    <property type="entry name" value="Transferase(Phosphotransferase) domain 1"/>
    <property type="match status" value="1"/>
</dbReference>
<evidence type="ECO:0000259" key="7">
    <source>
        <dbReference type="PROSITE" id="PS50011"/>
    </source>
</evidence>
<dbReference type="RefSeq" id="WP_200310323.1">
    <property type="nucleotide sequence ID" value="NZ_JAENIM010000021.1"/>
</dbReference>
<dbReference type="Pfam" id="PF00069">
    <property type="entry name" value="Pkinase"/>
    <property type="match status" value="1"/>
</dbReference>
<dbReference type="PROSITE" id="PS00108">
    <property type="entry name" value="PROTEIN_KINASE_ST"/>
    <property type="match status" value="1"/>
</dbReference>
<keyword evidence="9" id="KW-1185">Reference proteome</keyword>
<dbReference type="InterPro" id="IPR000719">
    <property type="entry name" value="Prot_kinase_dom"/>
</dbReference>
<keyword evidence="1" id="KW-0808">Transferase</keyword>
<name>A0A8J7MBX9_9BACT</name>
<keyword evidence="3 8" id="KW-0418">Kinase</keyword>
<comment type="caution">
    <text evidence="8">The sequence shown here is derived from an EMBL/GenBank/DDBJ whole genome shotgun (WGS) entry which is preliminary data.</text>
</comment>
<dbReference type="PANTHER" id="PTHR43289">
    <property type="entry name" value="MITOGEN-ACTIVATED PROTEIN KINASE KINASE KINASE 20-RELATED"/>
    <property type="match status" value="1"/>
</dbReference>
<dbReference type="InterPro" id="IPR011009">
    <property type="entry name" value="Kinase-like_dom_sf"/>
</dbReference>
<evidence type="ECO:0000256" key="1">
    <source>
        <dbReference type="ARBA" id="ARBA00022679"/>
    </source>
</evidence>
<dbReference type="SUPFAM" id="SSF56112">
    <property type="entry name" value="Protein kinase-like (PK-like)"/>
    <property type="match status" value="1"/>
</dbReference>
<evidence type="ECO:0000256" key="5">
    <source>
        <dbReference type="SAM" id="Coils"/>
    </source>
</evidence>
<dbReference type="PANTHER" id="PTHR43289:SF34">
    <property type="entry name" value="SERINE_THREONINE-PROTEIN KINASE YBDM-RELATED"/>
    <property type="match status" value="1"/>
</dbReference>
<dbReference type="GO" id="GO:0005524">
    <property type="term" value="F:ATP binding"/>
    <property type="evidence" value="ECO:0007669"/>
    <property type="project" value="UniProtKB-KW"/>
</dbReference>
<evidence type="ECO:0000256" key="6">
    <source>
        <dbReference type="SAM" id="Phobius"/>
    </source>
</evidence>
<dbReference type="EMBL" id="JAENIM010000021">
    <property type="protein sequence ID" value="MBK1790287.1"/>
    <property type="molecule type" value="Genomic_DNA"/>
</dbReference>
<dbReference type="PROSITE" id="PS50011">
    <property type="entry name" value="PROTEIN_KINASE_DOM"/>
    <property type="match status" value="1"/>
</dbReference>
<evidence type="ECO:0000313" key="9">
    <source>
        <dbReference type="Proteomes" id="UP000624703"/>
    </source>
</evidence>
<dbReference type="Gene3D" id="3.30.200.20">
    <property type="entry name" value="Phosphorylase Kinase, domain 1"/>
    <property type="match status" value="1"/>
</dbReference>
<keyword evidence="4" id="KW-0067">ATP-binding</keyword>
<keyword evidence="6" id="KW-0472">Membrane</keyword>
<organism evidence="8 9">
    <name type="scientific">Persicirhabdus sediminis</name>
    <dbReference type="NCBI Taxonomy" id="454144"/>
    <lineage>
        <taxon>Bacteria</taxon>
        <taxon>Pseudomonadati</taxon>
        <taxon>Verrucomicrobiota</taxon>
        <taxon>Verrucomicrobiia</taxon>
        <taxon>Verrucomicrobiales</taxon>
        <taxon>Verrucomicrobiaceae</taxon>
        <taxon>Persicirhabdus</taxon>
    </lineage>
</organism>
<accession>A0A8J7MBX9</accession>
<dbReference type="SMART" id="SM00220">
    <property type="entry name" value="S_TKc"/>
    <property type="match status" value="1"/>
</dbReference>
<sequence>MSEESQEIEHTGLSAPDIEEVGEMLPAYEMISLIAVGGMGVVYLARQISLDRHVAIKVLPREFGDDATFRSQFETEAKSMAKLNHANLIQIYDFGEVNGYLYIIMEFVKGKSLYHSSHGMAIDPEETGRLVALTCRGLSNAHANGILHRDIKPSNILLDPTATPKIGDFGLARPVADGEGEEVFGTPGYTAPEVVHHPEAVDHRSDIYSVGVMMYELLTGGMPEDPYESPSEIVDCDPRYDAIVSRAMAPLPEDRYESAADMAKAVEDLMRDIEREEDEPFNPLITAAPKSGARPAPLRTAAGTGVITGATGPLTGATGPITGATGHATGAQMAMSQSSNSSTVMRNIAIIVILLIAIYYAMGALDRKKANAEAERIAIEQKDQAKKDARLREMQEAEAARKAKNEAAAKAREERYKAAIAAQEQRDILAQEMREQELKKEQRREERAQAALAQTTKQEIPEEPEVIELRKKGREVLKRYRSEFKSEYENNIKKMNFGIGAYIKGLPHGRQKSLQPSVEAISENVTNFRLKKDVPLNQMVPQIREQVQDCLMRQQSIDADFKVKAGKLRTHYYKNLDEMAQKLRAGGENERAKAVMAEKAKCGDSIDSFIKYIKNSK</sequence>